<comment type="caution">
    <text evidence="10">The sequence shown here is derived from an EMBL/GenBank/DDBJ whole genome shotgun (WGS) entry which is preliminary data.</text>
</comment>
<evidence type="ECO:0000256" key="8">
    <source>
        <dbReference type="HAMAP-Rule" id="MF_00316"/>
    </source>
</evidence>
<comment type="cofactor">
    <cofactor evidence="8">
        <name>Mg(2+)</name>
        <dbReference type="ChEBI" id="CHEBI:18420"/>
    </cofactor>
</comment>
<dbReference type="GO" id="GO:0005737">
    <property type="term" value="C:cytoplasm"/>
    <property type="evidence" value="ECO:0007669"/>
    <property type="project" value="UniProtKB-SubCell"/>
</dbReference>
<dbReference type="Pfam" id="PF12804">
    <property type="entry name" value="NTP_transf_3"/>
    <property type="match status" value="1"/>
</dbReference>
<dbReference type="GO" id="GO:0061603">
    <property type="term" value="F:molybdenum cofactor guanylyltransferase activity"/>
    <property type="evidence" value="ECO:0007669"/>
    <property type="project" value="UniProtKB-EC"/>
</dbReference>
<dbReference type="SUPFAM" id="SSF53448">
    <property type="entry name" value="Nucleotide-diphospho-sugar transferases"/>
    <property type="match status" value="1"/>
</dbReference>
<reference evidence="10 11" key="1">
    <citation type="submission" date="2019-06" db="EMBL/GenBank/DDBJ databases">
        <title>Genome sequence of Litorilinea aerophila BAA-2444.</title>
        <authorList>
            <person name="Maclea K.S."/>
            <person name="Maurais E.G."/>
            <person name="Iannazzi L.C."/>
        </authorList>
    </citation>
    <scope>NUCLEOTIDE SEQUENCE [LARGE SCALE GENOMIC DNA]</scope>
    <source>
        <strain evidence="10 11">ATCC BAA-2444</strain>
    </source>
</reference>
<dbReference type="FunCoup" id="A0A540VGZ6">
    <property type="interactions" value="143"/>
</dbReference>
<keyword evidence="2 8" id="KW-0808">Transferase</keyword>
<feature type="domain" description="MobA-like NTP transferase" evidence="9">
    <location>
        <begin position="14"/>
        <end position="173"/>
    </location>
</feature>
<comment type="domain">
    <text evidence="8">The N-terminal domain determines nucleotide recognition and specific binding, while the C-terminal domain determines the specific binding to the target protein.</text>
</comment>
<dbReference type="CDD" id="cd02503">
    <property type="entry name" value="MobA"/>
    <property type="match status" value="1"/>
</dbReference>
<evidence type="ECO:0000256" key="3">
    <source>
        <dbReference type="ARBA" id="ARBA00022723"/>
    </source>
</evidence>
<evidence type="ECO:0000259" key="9">
    <source>
        <dbReference type="Pfam" id="PF12804"/>
    </source>
</evidence>
<feature type="binding site" evidence="8">
    <location>
        <position position="106"/>
    </location>
    <ligand>
        <name>GTP</name>
        <dbReference type="ChEBI" id="CHEBI:37565"/>
    </ligand>
</feature>
<keyword evidence="1 8" id="KW-0963">Cytoplasm</keyword>
<evidence type="ECO:0000313" key="10">
    <source>
        <dbReference type="EMBL" id="TQE95962.1"/>
    </source>
</evidence>
<dbReference type="EC" id="2.7.7.77" evidence="8"/>
<dbReference type="EMBL" id="VIGC01000010">
    <property type="protein sequence ID" value="TQE95962.1"/>
    <property type="molecule type" value="Genomic_DNA"/>
</dbReference>
<accession>A0A540VGZ6</accession>
<feature type="binding site" evidence="8">
    <location>
        <position position="79"/>
    </location>
    <ligand>
        <name>GTP</name>
        <dbReference type="ChEBI" id="CHEBI:37565"/>
    </ligand>
</feature>
<protein>
    <recommendedName>
        <fullName evidence="8">Probable molybdenum cofactor guanylyltransferase</fullName>
        <shortName evidence="8">MoCo guanylyltransferase</shortName>
        <ecNumber evidence="8">2.7.7.77</ecNumber>
    </recommendedName>
    <alternativeName>
        <fullName evidence="8">GTP:molybdopterin guanylyltransferase</fullName>
    </alternativeName>
    <alternativeName>
        <fullName evidence="8">Mo-MPT guanylyltransferase</fullName>
    </alternativeName>
    <alternativeName>
        <fullName evidence="8">Molybdopterin guanylyltransferase</fullName>
    </alternativeName>
    <alternativeName>
        <fullName evidence="8">Molybdopterin-guanine dinucleotide synthase</fullName>
        <shortName evidence="8">MGD synthase</shortName>
    </alternativeName>
</protein>
<evidence type="ECO:0000313" key="11">
    <source>
        <dbReference type="Proteomes" id="UP000317371"/>
    </source>
</evidence>
<feature type="binding site" evidence="8">
    <location>
        <position position="27"/>
    </location>
    <ligand>
        <name>GTP</name>
        <dbReference type="ChEBI" id="CHEBI:37565"/>
    </ligand>
</feature>
<comment type="caution">
    <text evidence="8">Lacks conserved residue(s) required for the propagation of feature annotation.</text>
</comment>
<comment type="subcellular location">
    <subcellularLocation>
        <location evidence="8">Cytoplasm</location>
    </subcellularLocation>
</comment>
<keyword evidence="4 8" id="KW-0547">Nucleotide-binding</keyword>
<dbReference type="GO" id="GO:0006777">
    <property type="term" value="P:Mo-molybdopterin cofactor biosynthetic process"/>
    <property type="evidence" value="ECO:0007669"/>
    <property type="project" value="UniProtKB-KW"/>
</dbReference>
<dbReference type="InParanoid" id="A0A540VGZ6"/>
<dbReference type="OrthoDB" id="9788394at2"/>
<dbReference type="GO" id="GO:0046872">
    <property type="term" value="F:metal ion binding"/>
    <property type="evidence" value="ECO:0007669"/>
    <property type="project" value="UniProtKB-KW"/>
</dbReference>
<evidence type="ECO:0000256" key="5">
    <source>
        <dbReference type="ARBA" id="ARBA00022842"/>
    </source>
</evidence>
<organism evidence="10 11">
    <name type="scientific">Litorilinea aerophila</name>
    <dbReference type="NCBI Taxonomy" id="1204385"/>
    <lineage>
        <taxon>Bacteria</taxon>
        <taxon>Bacillati</taxon>
        <taxon>Chloroflexota</taxon>
        <taxon>Caldilineae</taxon>
        <taxon>Caldilineales</taxon>
        <taxon>Caldilineaceae</taxon>
        <taxon>Litorilinea</taxon>
    </lineage>
</organism>
<evidence type="ECO:0000256" key="2">
    <source>
        <dbReference type="ARBA" id="ARBA00022679"/>
    </source>
</evidence>
<evidence type="ECO:0000256" key="7">
    <source>
        <dbReference type="ARBA" id="ARBA00023150"/>
    </source>
</evidence>
<dbReference type="RefSeq" id="WP_141609879.1">
    <property type="nucleotide sequence ID" value="NZ_VIGC02000010.1"/>
</dbReference>
<dbReference type="InterPro" id="IPR029044">
    <property type="entry name" value="Nucleotide-diphossugar_trans"/>
</dbReference>
<gene>
    <name evidence="8" type="primary">mobA</name>
    <name evidence="10" type="ORF">FKZ61_09460</name>
</gene>
<sequence length="215" mass="23340">MSRQHPDPPVALILNAGGQSRRMGQPKALLPVPGSGQPLALHIVRRLRPLAAGGLVVVTNQAEIARLFPPEEGVQVLGDAYPGGALGGLATGLGACDGWAMAVACDMPLVSREIFAWLIQLVSRELDEGGAERWDAVVPLVAGYPQSFHALYHRRCLPAIEATLRRGERRVASFLADVRTRYVTEEEIRPLDPALRSFLNVNTPEEWAAVRPFLT</sequence>
<comment type="function">
    <text evidence="8">Transfers a GMP moiety from GTP to Mo-molybdopterin (Mo-MPT) cofactor (Moco or molybdenum cofactor) to form Mo-molybdopterin guanine dinucleotide (Mo-MGD) cofactor.</text>
</comment>
<evidence type="ECO:0000256" key="6">
    <source>
        <dbReference type="ARBA" id="ARBA00023134"/>
    </source>
</evidence>
<keyword evidence="10" id="KW-0548">Nucleotidyltransferase</keyword>
<evidence type="ECO:0000256" key="1">
    <source>
        <dbReference type="ARBA" id="ARBA00022490"/>
    </source>
</evidence>
<keyword evidence="3 8" id="KW-0479">Metal-binding</keyword>
<proteinExistence type="inferred from homology"/>
<name>A0A540VGZ6_9CHLR</name>
<dbReference type="PANTHER" id="PTHR19136">
    <property type="entry name" value="MOLYBDENUM COFACTOR GUANYLYLTRANSFERASE"/>
    <property type="match status" value="1"/>
</dbReference>
<dbReference type="Proteomes" id="UP000317371">
    <property type="component" value="Unassembled WGS sequence"/>
</dbReference>
<evidence type="ECO:0000256" key="4">
    <source>
        <dbReference type="ARBA" id="ARBA00022741"/>
    </source>
</evidence>
<dbReference type="AlphaFoldDB" id="A0A540VGZ6"/>
<keyword evidence="11" id="KW-1185">Reference proteome</keyword>
<feature type="binding site" evidence="8">
    <location>
        <position position="106"/>
    </location>
    <ligand>
        <name>Mg(2+)</name>
        <dbReference type="ChEBI" id="CHEBI:18420"/>
    </ligand>
</feature>
<dbReference type="GO" id="GO:0005525">
    <property type="term" value="F:GTP binding"/>
    <property type="evidence" value="ECO:0007669"/>
    <property type="project" value="UniProtKB-UniRule"/>
</dbReference>
<comment type="similarity">
    <text evidence="8">Belongs to the MobA family.</text>
</comment>
<keyword evidence="6 8" id="KW-0342">GTP-binding</keyword>
<dbReference type="InterPro" id="IPR013482">
    <property type="entry name" value="Molybde_CF_guanTrfase"/>
</dbReference>
<keyword evidence="5 8" id="KW-0460">Magnesium</keyword>
<keyword evidence="7 8" id="KW-0501">Molybdenum cofactor biosynthesis</keyword>
<comment type="catalytic activity">
    <reaction evidence="8">
        <text>Mo-molybdopterin + GTP + H(+) = Mo-molybdopterin guanine dinucleotide + diphosphate</text>
        <dbReference type="Rhea" id="RHEA:34243"/>
        <dbReference type="ChEBI" id="CHEBI:15378"/>
        <dbReference type="ChEBI" id="CHEBI:33019"/>
        <dbReference type="ChEBI" id="CHEBI:37565"/>
        <dbReference type="ChEBI" id="CHEBI:71302"/>
        <dbReference type="ChEBI" id="CHEBI:71310"/>
        <dbReference type="EC" id="2.7.7.77"/>
    </reaction>
</comment>
<dbReference type="HAMAP" id="MF_00316">
    <property type="entry name" value="MobA"/>
    <property type="match status" value="1"/>
</dbReference>
<dbReference type="Gene3D" id="3.90.550.10">
    <property type="entry name" value="Spore Coat Polysaccharide Biosynthesis Protein SpsA, Chain A"/>
    <property type="match status" value="1"/>
</dbReference>
<dbReference type="InterPro" id="IPR025877">
    <property type="entry name" value="MobA-like_NTP_Trfase"/>
</dbReference>
<dbReference type="PANTHER" id="PTHR19136:SF81">
    <property type="entry name" value="MOLYBDENUM COFACTOR GUANYLYLTRANSFERASE"/>
    <property type="match status" value="1"/>
</dbReference>